<accession>A0AAV7LPG1</accession>
<evidence type="ECO:0000313" key="2">
    <source>
        <dbReference type="Proteomes" id="UP001066276"/>
    </source>
</evidence>
<reference evidence="1" key="1">
    <citation type="journal article" date="2022" name="bioRxiv">
        <title>Sequencing and chromosome-scale assembly of the giantPleurodeles waltlgenome.</title>
        <authorList>
            <person name="Brown T."/>
            <person name="Elewa A."/>
            <person name="Iarovenko S."/>
            <person name="Subramanian E."/>
            <person name="Araus A.J."/>
            <person name="Petzold A."/>
            <person name="Susuki M."/>
            <person name="Suzuki K.-i.T."/>
            <person name="Hayashi T."/>
            <person name="Toyoda A."/>
            <person name="Oliveira C."/>
            <person name="Osipova E."/>
            <person name="Leigh N.D."/>
            <person name="Simon A."/>
            <person name="Yun M.H."/>
        </authorList>
    </citation>
    <scope>NUCLEOTIDE SEQUENCE</scope>
    <source>
        <strain evidence="1">20211129_DDA</strain>
        <tissue evidence="1">Liver</tissue>
    </source>
</reference>
<comment type="caution">
    <text evidence="1">The sequence shown here is derived from an EMBL/GenBank/DDBJ whole genome shotgun (WGS) entry which is preliminary data.</text>
</comment>
<dbReference type="AlphaFoldDB" id="A0AAV7LPG1"/>
<proteinExistence type="predicted"/>
<organism evidence="1 2">
    <name type="scientific">Pleurodeles waltl</name>
    <name type="common">Iberian ribbed newt</name>
    <dbReference type="NCBI Taxonomy" id="8319"/>
    <lineage>
        <taxon>Eukaryota</taxon>
        <taxon>Metazoa</taxon>
        <taxon>Chordata</taxon>
        <taxon>Craniata</taxon>
        <taxon>Vertebrata</taxon>
        <taxon>Euteleostomi</taxon>
        <taxon>Amphibia</taxon>
        <taxon>Batrachia</taxon>
        <taxon>Caudata</taxon>
        <taxon>Salamandroidea</taxon>
        <taxon>Salamandridae</taxon>
        <taxon>Pleurodelinae</taxon>
        <taxon>Pleurodeles</taxon>
    </lineage>
</organism>
<keyword evidence="2" id="KW-1185">Reference proteome</keyword>
<sequence length="93" mass="10338">MHPASSNLFLTLTRLWAANCKGSRITLTRLQPGPKCLSDRYGIQMRRSPICSGLTHSRLKLQQGQGTDVLPNCNQTQVYLTAHRQSTPNCSPD</sequence>
<protein>
    <recommendedName>
        <fullName evidence="3">Secreted protein</fullName>
    </recommendedName>
</protein>
<evidence type="ECO:0000313" key="1">
    <source>
        <dbReference type="EMBL" id="KAJ1092429.1"/>
    </source>
</evidence>
<gene>
    <name evidence="1" type="ORF">NDU88_005539</name>
</gene>
<evidence type="ECO:0008006" key="3">
    <source>
        <dbReference type="Google" id="ProtNLM"/>
    </source>
</evidence>
<dbReference type="EMBL" id="JANPWB010000015">
    <property type="protein sequence ID" value="KAJ1092429.1"/>
    <property type="molecule type" value="Genomic_DNA"/>
</dbReference>
<dbReference type="Proteomes" id="UP001066276">
    <property type="component" value="Chromosome 11"/>
</dbReference>
<name>A0AAV7LPG1_PLEWA</name>